<evidence type="ECO:0000313" key="6">
    <source>
        <dbReference type="EMBL" id="PAN17334.2"/>
    </source>
</evidence>
<dbReference type="GO" id="GO:0005737">
    <property type="term" value="C:cytoplasm"/>
    <property type="evidence" value="ECO:0007669"/>
    <property type="project" value="TreeGrafter"/>
</dbReference>
<keyword evidence="1" id="KW-0479">Metal-binding</keyword>
<dbReference type="EMBL" id="CM008048">
    <property type="protein sequence ID" value="PAN17334.2"/>
    <property type="molecule type" value="Genomic_DNA"/>
</dbReference>
<dbReference type="GO" id="GO:0061630">
    <property type="term" value="F:ubiquitin protein ligase activity"/>
    <property type="evidence" value="ECO:0007669"/>
    <property type="project" value="TreeGrafter"/>
</dbReference>
<dbReference type="InterPro" id="IPR049548">
    <property type="entry name" value="Sina-like_RING"/>
</dbReference>
<sequence>MVRLRDGESLPVRELPRRLLVVAVRKKATTAQASAGVHKMSKGSGSSHPAMPSPPPSQMQPEGAAAAGDVTVEETDALDCGVCFLPLKPPIFQRNVGHVICSACRDHHGQGCHHELQGCR</sequence>
<name>A0A2S3H882_9POAL</name>
<dbReference type="GO" id="GO:0008270">
    <property type="term" value="F:zinc ion binding"/>
    <property type="evidence" value="ECO:0007669"/>
    <property type="project" value="UniProtKB-KW"/>
</dbReference>
<protein>
    <recommendedName>
        <fullName evidence="5">E3 ubiquitin-protein ligase Sina-like RING finger domain-containing protein</fullName>
    </recommendedName>
</protein>
<dbReference type="PANTHER" id="PTHR10315:SF83">
    <property type="entry name" value="RING-TYPE E3 UBIQUITIN TRANSFERASE"/>
    <property type="match status" value="1"/>
</dbReference>
<dbReference type="Proteomes" id="UP000243499">
    <property type="component" value="Chromosome 3"/>
</dbReference>
<accession>A0A2S3H882</accession>
<feature type="region of interest" description="Disordered" evidence="4">
    <location>
        <begin position="29"/>
        <end position="68"/>
    </location>
</feature>
<keyword evidence="3" id="KW-0862">Zinc</keyword>
<dbReference type="Gramene" id="PAN17334">
    <property type="protein sequence ID" value="PAN17334"/>
    <property type="gene ID" value="PAHAL_3G125300"/>
</dbReference>
<dbReference type="InterPro" id="IPR052088">
    <property type="entry name" value="E3_ubiquitin-ligase_SINA"/>
</dbReference>
<evidence type="ECO:0000256" key="4">
    <source>
        <dbReference type="SAM" id="MobiDB-lite"/>
    </source>
</evidence>
<gene>
    <name evidence="6" type="ORF">PAHAL_3G125300</name>
</gene>
<evidence type="ECO:0000256" key="1">
    <source>
        <dbReference type="ARBA" id="ARBA00022723"/>
    </source>
</evidence>
<dbReference type="PANTHER" id="PTHR10315">
    <property type="entry name" value="E3 UBIQUITIN PROTEIN LIGASE SIAH"/>
    <property type="match status" value="1"/>
</dbReference>
<dbReference type="AlphaFoldDB" id="A0A2S3H882"/>
<feature type="domain" description="E3 ubiquitin-protein ligase Sina-like RING finger" evidence="5">
    <location>
        <begin position="80"/>
        <end position="108"/>
    </location>
</feature>
<keyword evidence="2" id="KW-0863">Zinc-finger</keyword>
<organism evidence="6">
    <name type="scientific">Panicum hallii</name>
    <dbReference type="NCBI Taxonomy" id="206008"/>
    <lineage>
        <taxon>Eukaryota</taxon>
        <taxon>Viridiplantae</taxon>
        <taxon>Streptophyta</taxon>
        <taxon>Embryophyta</taxon>
        <taxon>Tracheophyta</taxon>
        <taxon>Spermatophyta</taxon>
        <taxon>Magnoliopsida</taxon>
        <taxon>Liliopsida</taxon>
        <taxon>Poales</taxon>
        <taxon>Poaceae</taxon>
        <taxon>PACMAD clade</taxon>
        <taxon>Panicoideae</taxon>
        <taxon>Panicodae</taxon>
        <taxon>Paniceae</taxon>
        <taxon>Panicinae</taxon>
        <taxon>Panicum</taxon>
        <taxon>Panicum sect. Panicum</taxon>
    </lineage>
</organism>
<proteinExistence type="predicted"/>
<dbReference type="Pfam" id="PF21362">
    <property type="entry name" value="Sina_RING"/>
    <property type="match status" value="1"/>
</dbReference>
<evidence type="ECO:0000256" key="3">
    <source>
        <dbReference type="ARBA" id="ARBA00022833"/>
    </source>
</evidence>
<reference evidence="6" key="1">
    <citation type="submission" date="2018-04" db="EMBL/GenBank/DDBJ databases">
        <title>WGS assembly of Panicum hallii.</title>
        <authorList>
            <person name="Lovell J."/>
            <person name="Jenkins J."/>
            <person name="Lowry D."/>
            <person name="Mamidi S."/>
            <person name="Sreedasyam A."/>
            <person name="Weng X."/>
            <person name="Barry K."/>
            <person name="Bonette J."/>
            <person name="Campitelli B."/>
            <person name="Daum C."/>
            <person name="Gordon S."/>
            <person name="Gould B."/>
            <person name="Lipzen A."/>
            <person name="Macqueen A."/>
            <person name="Palacio-Mejia J."/>
            <person name="Plott C."/>
            <person name="Shakirov E."/>
            <person name="Shu S."/>
            <person name="Yoshinaga Y."/>
            <person name="Zane M."/>
            <person name="Rokhsar D."/>
            <person name="Grimwood J."/>
            <person name="Schmutz J."/>
            <person name="Juenger T."/>
        </authorList>
    </citation>
    <scope>NUCLEOTIDE SEQUENCE [LARGE SCALE GENOMIC DNA]</scope>
    <source>
        <strain evidence="6">FIL2</strain>
    </source>
</reference>
<evidence type="ECO:0000256" key="2">
    <source>
        <dbReference type="ARBA" id="ARBA00022771"/>
    </source>
</evidence>
<evidence type="ECO:0000259" key="5">
    <source>
        <dbReference type="Pfam" id="PF21362"/>
    </source>
</evidence>